<evidence type="ECO:0000313" key="4">
    <source>
        <dbReference type="Proteomes" id="UP001431313"/>
    </source>
</evidence>
<name>A0ABT2CME4_9ACTN</name>
<organism evidence="3 4">
    <name type="scientific">Streptomyces pyxinae</name>
    <dbReference type="NCBI Taxonomy" id="2970734"/>
    <lineage>
        <taxon>Bacteria</taxon>
        <taxon>Bacillati</taxon>
        <taxon>Actinomycetota</taxon>
        <taxon>Actinomycetes</taxon>
        <taxon>Kitasatosporales</taxon>
        <taxon>Streptomycetaceae</taxon>
        <taxon>Streptomyces</taxon>
    </lineage>
</organism>
<dbReference type="RefSeq" id="WP_258789888.1">
    <property type="nucleotide sequence ID" value="NZ_JANUGQ010000024.1"/>
</dbReference>
<feature type="compositionally biased region" description="Gly residues" evidence="1">
    <location>
        <begin position="1"/>
        <end position="10"/>
    </location>
</feature>
<feature type="transmembrane region" description="Helical" evidence="2">
    <location>
        <begin position="255"/>
        <end position="280"/>
    </location>
</feature>
<comment type="caution">
    <text evidence="3">The sequence shown here is derived from an EMBL/GenBank/DDBJ whole genome shotgun (WGS) entry which is preliminary data.</text>
</comment>
<accession>A0ABT2CME4</accession>
<evidence type="ECO:0000313" key="3">
    <source>
        <dbReference type="EMBL" id="MCS0638587.1"/>
    </source>
</evidence>
<evidence type="ECO:0000256" key="1">
    <source>
        <dbReference type="SAM" id="MobiDB-lite"/>
    </source>
</evidence>
<evidence type="ECO:0008006" key="5">
    <source>
        <dbReference type="Google" id="ProtNLM"/>
    </source>
</evidence>
<evidence type="ECO:0000256" key="2">
    <source>
        <dbReference type="SAM" id="Phobius"/>
    </source>
</evidence>
<keyword evidence="2" id="KW-0472">Membrane</keyword>
<protein>
    <recommendedName>
        <fullName evidence="5">Secreted protein</fullName>
    </recommendedName>
</protein>
<feature type="region of interest" description="Disordered" evidence="1">
    <location>
        <begin position="1"/>
        <end position="34"/>
    </location>
</feature>
<proteinExistence type="predicted"/>
<sequence length="475" mass="49846">MGGGPAGAGPSGPALSRTAGPAGLPRPEPPAGRGAWAVGRAKLRETVTTEPGRLRILGAVLAGLVLAFGVLAALEADGRASAAANVVGRSQPLSADAARIFRSLADADTAATSAFLAGAPEPATTRQRYERDIATAARLLAKASGHTGDSPASAREIEVLNERLPVYTGRVETARSINRQGLPLGGAYLRYANQQMTTELLPAAQRLYDAESGRLDRDTADARSWPYAALVLGLLALGALGWAQRRVFLRTNRVFNHGLLAGSAAVLAGLLWLVAGYALAAGRLGEARTGGQESLAVLNQARISSLRARAAENLVLVAGGAVLTDERPGEDREDKYERDYRLNRDALLATLGRAARLADDPAGREPVTRALEQADQWKKRHTEARRLDNDRGDYESALALVIGTRESTSGSTGELFDQVDRALDLAVHHEQGEFTRAAEGASAALTGLPVGAAVLAGLGAVGALMGINRRLTEYR</sequence>
<keyword evidence="4" id="KW-1185">Reference proteome</keyword>
<reference evidence="3" key="1">
    <citation type="submission" date="2022-08" db="EMBL/GenBank/DDBJ databases">
        <authorList>
            <person name="Somphong A."/>
            <person name="Phongsopitanun W."/>
        </authorList>
    </citation>
    <scope>NUCLEOTIDE SEQUENCE</scope>
    <source>
        <strain evidence="3">LP05-1</strain>
    </source>
</reference>
<dbReference type="Proteomes" id="UP001431313">
    <property type="component" value="Unassembled WGS sequence"/>
</dbReference>
<dbReference type="EMBL" id="JANUGQ010000024">
    <property type="protein sequence ID" value="MCS0638587.1"/>
    <property type="molecule type" value="Genomic_DNA"/>
</dbReference>
<gene>
    <name evidence="3" type="ORF">NX801_23590</name>
</gene>
<feature type="transmembrane region" description="Helical" evidence="2">
    <location>
        <begin position="54"/>
        <end position="74"/>
    </location>
</feature>
<keyword evidence="2" id="KW-0812">Transmembrane</keyword>
<feature type="transmembrane region" description="Helical" evidence="2">
    <location>
        <begin position="224"/>
        <end position="243"/>
    </location>
</feature>
<keyword evidence="2" id="KW-1133">Transmembrane helix</keyword>
<feature type="transmembrane region" description="Helical" evidence="2">
    <location>
        <begin position="443"/>
        <end position="467"/>
    </location>
</feature>